<feature type="transmembrane region" description="Helical" evidence="1">
    <location>
        <begin position="12"/>
        <end position="35"/>
    </location>
</feature>
<keyword evidence="3" id="KW-1185">Reference proteome</keyword>
<proteinExistence type="predicted"/>
<protein>
    <submittedName>
        <fullName evidence="2">Uncharacterized protein</fullName>
    </submittedName>
</protein>
<dbReference type="RefSeq" id="WP_205258281.1">
    <property type="nucleotide sequence ID" value="NZ_BAAAPV010000002.1"/>
</dbReference>
<evidence type="ECO:0000313" key="3">
    <source>
        <dbReference type="Proteomes" id="UP000663801"/>
    </source>
</evidence>
<accession>A0A938YRK3</accession>
<comment type="caution">
    <text evidence="2">The sequence shown here is derived from an EMBL/GenBank/DDBJ whole genome shotgun (WGS) entry which is preliminary data.</text>
</comment>
<keyword evidence="1" id="KW-1133">Transmembrane helix</keyword>
<reference evidence="2" key="1">
    <citation type="submission" date="2021-01" db="EMBL/GenBank/DDBJ databases">
        <title>KCTC 19127 draft genome.</title>
        <authorList>
            <person name="An D."/>
        </authorList>
    </citation>
    <scope>NUCLEOTIDE SEQUENCE</scope>
    <source>
        <strain evidence="2">KCTC 19127</strain>
    </source>
</reference>
<evidence type="ECO:0000313" key="2">
    <source>
        <dbReference type="EMBL" id="MBM9478159.1"/>
    </source>
</evidence>
<keyword evidence="1" id="KW-0472">Membrane</keyword>
<name>A0A938YRK3_9ACTN</name>
<dbReference type="Proteomes" id="UP000663801">
    <property type="component" value="Unassembled WGS sequence"/>
</dbReference>
<gene>
    <name evidence="2" type="ORF">JL107_17055</name>
</gene>
<organism evidence="2 3">
    <name type="scientific">Nakamurella flavida</name>
    <dbReference type="NCBI Taxonomy" id="363630"/>
    <lineage>
        <taxon>Bacteria</taxon>
        <taxon>Bacillati</taxon>
        <taxon>Actinomycetota</taxon>
        <taxon>Actinomycetes</taxon>
        <taxon>Nakamurellales</taxon>
        <taxon>Nakamurellaceae</taxon>
        <taxon>Nakamurella</taxon>
    </lineage>
</organism>
<evidence type="ECO:0000256" key="1">
    <source>
        <dbReference type="SAM" id="Phobius"/>
    </source>
</evidence>
<dbReference type="EMBL" id="JAERWL010000015">
    <property type="protein sequence ID" value="MBM9478159.1"/>
    <property type="molecule type" value="Genomic_DNA"/>
</dbReference>
<sequence>MTDRPASSPLTSTLVVIGLGTVLVAAVGAIAGALSDDFAATFGRVGTVGMVVVAILGVLVAVRPSLVPTRRPR</sequence>
<dbReference type="AlphaFoldDB" id="A0A938YRK3"/>
<keyword evidence="1" id="KW-0812">Transmembrane</keyword>
<feature type="transmembrane region" description="Helical" evidence="1">
    <location>
        <begin position="41"/>
        <end position="62"/>
    </location>
</feature>